<dbReference type="EnsemblProtists" id="HpaT810522">
    <property type="protein sequence ID" value="HpaP810522"/>
    <property type="gene ID" value="HpaG810522"/>
</dbReference>
<sequence length="79" mass="8972">MKNLDKCIRWIKIQDLSAVDDDQDEVCEVIVTCKLSVKTFPRSRCDEVTKAAMVTLSLHPQNVSRRTKRHIDACVGVLT</sequence>
<dbReference type="VEuPathDB" id="FungiDB:HpaG810522"/>
<keyword evidence="2" id="KW-1185">Reference proteome</keyword>
<dbReference type="HOGENOM" id="CLU_2611120_0_0_1"/>
<reference evidence="2" key="1">
    <citation type="journal article" date="2010" name="Science">
        <title>Signatures of adaptation to obligate biotrophy in the Hyaloperonospora arabidopsidis genome.</title>
        <authorList>
            <person name="Baxter L."/>
            <person name="Tripathy S."/>
            <person name="Ishaque N."/>
            <person name="Boot N."/>
            <person name="Cabral A."/>
            <person name="Kemen E."/>
            <person name="Thines M."/>
            <person name="Ah-Fong A."/>
            <person name="Anderson R."/>
            <person name="Badejoko W."/>
            <person name="Bittner-Eddy P."/>
            <person name="Boore J.L."/>
            <person name="Chibucos M.C."/>
            <person name="Coates M."/>
            <person name="Dehal P."/>
            <person name="Delehaunty K."/>
            <person name="Dong S."/>
            <person name="Downton P."/>
            <person name="Dumas B."/>
            <person name="Fabro G."/>
            <person name="Fronick C."/>
            <person name="Fuerstenberg S.I."/>
            <person name="Fulton L."/>
            <person name="Gaulin E."/>
            <person name="Govers F."/>
            <person name="Hughes L."/>
            <person name="Humphray S."/>
            <person name="Jiang R.H."/>
            <person name="Judelson H."/>
            <person name="Kamoun S."/>
            <person name="Kyung K."/>
            <person name="Meijer H."/>
            <person name="Minx P."/>
            <person name="Morris P."/>
            <person name="Nelson J."/>
            <person name="Phuntumart V."/>
            <person name="Qutob D."/>
            <person name="Rehmany A."/>
            <person name="Rougon-Cardoso A."/>
            <person name="Ryden P."/>
            <person name="Torto-Alalibo T."/>
            <person name="Studholme D."/>
            <person name="Wang Y."/>
            <person name="Win J."/>
            <person name="Wood J."/>
            <person name="Clifton S.W."/>
            <person name="Rogers J."/>
            <person name="Van den Ackerveken G."/>
            <person name="Jones J.D."/>
            <person name="McDowell J.M."/>
            <person name="Beynon J."/>
            <person name="Tyler B.M."/>
        </authorList>
    </citation>
    <scope>NUCLEOTIDE SEQUENCE [LARGE SCALE GENOMIC DNA]</scope>
    <source>
        <strain evidence="2">Emoy2</strain>
    </source>
</reference>
<evidence type="ECO:0000313" key="2">
    <source>
        <dbReference type="Proteomes" id="UP000011713"/>
    </source>
</evidence>
<name>M4BVI0_HYAAE</name>
<organism evidence="1 2">
    <name type="scientific">Hyaloperonospora arabidopsidis (strain Emoy2)</name>
    <name type="common">Downy mildew agent</name>
    <name type="synonym">Peronospora arabidopsidis</name>
    <dbReference type="NCBI Taxonomy" id="559515"/>
    <lineage>
        <taxon>Eukaryota</taxon>
        <taxon>Sar</taxon>
        <taxon>Stramenopiles</taxon>
        <taxon>Oomycota</taxon>
        <taxon>Peronosporomycetes</taxon>
        <taxon>Peronosporales</taxon>
        <taxon>Peronosporaceae</taxon>
        <taxon>Hyaloperonospora</taxon>
    </lineage>
</organism>
<reference evidence="1" key="2">
    <citation type="submission" date="2015-06" db="UniProtKB">
        <authorList>
            <consortium name="EnsemblProtists"/>
        </authorList>
    </citation>
    <scope>IDENTIFICATION</scope>
    <source>
        <strain evidence="1">Emoy2</strain>
    </source>
</reference>
<evidence type="ECO:0000313" key="1">
    <source>
        <dbReference type="EnsemblProtists" id="HpaP810522"/>
    </source>
</evidence>
<proteinExistence type="predicted"/>
<accession>M4BVI0</accession>
<dbReference type="InParanoid" id="M4BVI0"/>
<dbReference type="AlphaFoldDB" id="M4BVI0"/>
<dbReference type="EMBL" id="JH597979">
    <property type="status" value="NOT_ANNOTATED_CDS"/>
    <property type="molecule type" value="Genomic_DNA"/>
</dbReference>
<protein>
    <submittedName>
        <fullName evidence="1">Uncharacterized protein</fullName>
    </submittedName>
</protein>
<dbReference type="Proteomes" id="UP000011713">
    <property type="component" value="Unassembled WGS sequence"/>
</dbReference>